<dbReference type="InterPro" id="IPR042286">
    <property type="entry name" value="AdoMetDC_C"/>
</dbReference>
<evidence type="ECO:0000256" key="4">
    <source>
        <dbReference type="ARBA" id="ARBA00022813"/>
    </source>
</evidence>
<keyword evidence="9" id="KW-0704">Schiff base</keyword>
<dbReference type="PANTHER" id="PTHR33866">
    <property type="entry name" value="S-ADENOSYLMETHIONINE DECARBOXYLASE PROENZYME"/>
    <property type="match status" value="1"/>
</dbReference>
<dbReference type="PANTHER" id="PTHR33866:SF2">
    <property type="entry name" value="S-ADENOSYLMETHIONINE DECARBOXYLASE PROENZYME"/>
    <property type="match status" value="1"/>
</dbReference>
<dbReference type="Proteomes" id="UP001273531">
    <property type="component" value="Unassembled WGS sequence"/>
</dbReference>
<dbReference type="InterPro" id="IPR016067">
    <property type="entry name" value="S-AdoMet_deCO2ase_core"/>
</dbReference>
<dbReference type="InterPro" id="IPR017716">
    <property type="entry name" value="S-AdoMet_deCOase_pro-enz"/>
</dbReference>
<dbReference type="GO" id="GO:0004014">
    <property type="term" value="F:adenosylmethionine decarboxylase activity"/>
    <property type="evidence" value="ECO:0007669"/>
    <property type="project" value="UniProtKB-EC"/>
</dbReference>
<dbReference type="EMBL" id="JAWJEJ010000001">
    <property type="protein sequence ID" value="MDV3457793.1"/>
    <property type="molecule type" value="Genomic_DNA"/>
</dbReference>
<evidence type="ECO:0000256" key="5">
    <source>
        <dbReference type="ARBA" id="ARBA00023066"/>
    </source>
</evidence>
<evidence type="ECO:0000256" key="1">
    <source>
        <dbReference type="ARBA" id="ARBA00001928"/>
    </source>
</evidence>
<reference evidence="11 12" key="1">
    <citation type="submission" date="2023-10" db="EMBL/GenBank/DDBJ databases">
        <title>Sphingomonas sp. HF-S4 16S ribosomal RNA gene Genome sequencing and assembly.</title>
        <authorList>
            <person name="Lee H."/>
        </authorList>
    </citation>
    <scope>NUCLEOTIDE SEQUENCE [LARGE SCALE GENOMIC DNA]</scope>
    <source>
        <strain evidence="11 12">HF-S4</strain>
    </source>
</reference>
<proteinExistence type="predicted"/>
<dbReference type="NCBIfam" id="TIGR03330">
    <property type="entry name" value="SAM_DCase_Bsu"/>
    <property type="match status" value="1"/>
</dbReference>
<sequence length="117" mass="12593">MSDAYRGHHLIADLHDAAHLTDVAHVERCLIDAAAAAGATLLEVRLHSFGPGQGVTGMAMLAESHISIHTWPEYGSACIDLFLCGRRHDLDAALDTIVARLEARVAKRTLLTRDLGS</sequence>
<evidence type="ECO:0000256" key="6">
    <source>
        <dbReference type="ARBA" id="ARBA00023115"/>
    </source>
</evidence>
<comment type="cofactor">
    <cofactor evidence="1">
        <name>pyruvate</name>
        <dbReference type="ChEBI" id="CHEBI:15361"/>
    </cofactor>
</comment>
<evidence type="ECO:0000256" key="10">
    <source>
        <dbReference type="ARBA" id="ARBA00023317"/>
    </source>
</evidence>
<dbReference type="InterPro" id="IPR042284">
    <property type="entry name" value="AdoMetDC_N"/>
</dbReference>
<keyword evidence="7" id="KW-0865">Zymogen</keyword>
<keyword evidence="5" id="KW-0745">Spermidine biosynthesis</keyword>
<evidence type="ECO:0000256" key="3">
    <source>
        <dbReference type="ARBA" id="ARBA00022793"/>
    </source>
</evidence>
<dbReference type="RefSeq" id="WP_317226921.1">
    <property type="nucleotide sequence ID" value="NZ_JAWJEJ010000001.1"/>
</dbReference>
<accession>A0ABU3Y9E6</accession>
<evidence type="ECO:0000256" key="7">
    <source>
        <dbReference type="ARBA" id="ARBA00023145"/>
    </source>
</evidence>
<evidence type="ECO:0000256" key="8">
    <source>
        <dbReference type="ARBA" id="ARBA00023239"/>
    </source>
</evidence>
<comment type="caution">
    <text evidence="11">The sequence shown here is derived from an EMBL/GenBank/DDBJ whole genome shotgun (WGS) entry which is preliminary data.</text>
</comment>
<name>A0ABU3Y9E6_9SPHN</name>
<dbReference type="SUPFAM" id="SSF56276">
    <property type="entry name" value="S-adenosylmethionine decarboxylase"/>
    <property type="match status" value="1"/>
</dbReference>
<keyword evidence="3" id="KW-0210">Decarboxylase</keyword>
<keyword evidence="4" id="KW-0068">Autocatalytic cleavage</keyword>
<protein>
    <submittedName>
        <fullName evidence="11">Adenosylmethionine decarboxylase</fullName>
        <ecNumber evidence="11">4.1.1.50</ecNumber>
    </submittedName>
</protein>
<organism evidence="11 12">
    <name type="scientific">Sphingomonas agrestis</name>
    <dbReference type="NCBI Taxonomy" id="3080540"/>
    <lineage>
        <taxon>Bacteria</taxon>
        <taxon>Pseudomonadati</taxon>
        <taxon>Pseudomonadota</taxon>
        <taxon>Alphaproteobacteria</taxon>
        <taxon>Sphingomonadales</taxon>
        <taxon>Sphingomonadaceae</taxon>
        <taxon>Sphingomonas</taxon>
    </lineage>
</organism>
<dbReference type="Pfam" id="PF02675">
    <property type="entry name" value="AdoMet_dc"/>
    <property type="match status" value="1"/>
</dbReference>
<evidence type="ECO:0000256" key="2">
    <source>
        <dbReference type="ARBA" id="ARBA00022691"/>
    </source>
</evidence>
<evidence type="ECO:0000313" key="12">
    <source>
        <dbReference type="Proteomes" id="UP001273531"/>
    </source>
</evidence>
<dbReference type="InterPro" id="IPR003826">
    <property type="entry name" value="AdoMetDC_fam_prok"/>
</dbReference>
<keyword evidence="12" id="KW-1185">Reference proteome</keyword>
<dbReference type="Gene3D" id="3.30.160.750">
    <property type="match status" value="1"/>
</dbReference>
<keyword evidence="6" id="KW-0620">Polyamine biosynthesis</keyword>
<evidence type="ECO:0000313" key="11">
    <source>
        <dbReference type="EMBL" id="MDV3457793.1"/>
    </source>
</evidence>
<dbReference type="EC" id="4.1.1.50" evidence="11"/>
<keyword evidence="10" id="KW-0670">Pyruvate</keyword>
<keyword evidence="2" id="KW-0949">S-adenosyl-L-methionine</keyword>
<evidence type="ECO:0000256" key="9">
    <source>
        <dbReference type="ARBA" id="ARBA00023270"/>
    </source>
</evidence>
<dbReference type="Gene3D" id="3.30.360.110">
    <property type="entry name" value="S-adenosylmethionine decarboxylase domain"/>
    <property type="match status" value="1"/>
</dbReference>
<keyword evidence="8 11" id="KW-0456">Lyase</keyword>
<gene>
    <name evidence="11" type="primary">speD</name>
    <name evidence="11" type="ORF">RZN05_12425</name>
</gene>